<dbReference type="PRINTS" id="PR00119">
    <property type="entry name" value="CATATPASE"/>
</dbReference>
<dbReference type="InterPro" id="IPR023299">
    <property type="entry name" value="ATPase_P-typ_cyto_dom_N"/>
</dbReference>
<feature type="transmembrane region" description="Helical" evidence="11">
    <location>
        <begin position="797"/>
        <end position="817"/>
    </location>
</feature>
<dbReference type="Gene3D" id="2.70.150.10">
    <property type="entry name" value="Calcium-transporting ATPase, cytoplasmic transduction domain A"/>
    <property type="match status" value="1"/>
</dbReference>
<evidence type="ECO:0000256" key="4">
    <source>
        <dbReference type="ARBA" id="ARBA00022741"/>
    </source>
</evidence>
<evidence type="ECO:0000256" key="2">
    <source>
        <dbReference type="ARBA" id="ARBA00004167"/>
    </source>
</evidence>
<dbReference type="InterPro" id="IPR006068">
    <property type="entry name" value="ATPase_P-typ_cation-transptr_C"/>
</dbReference>
<dbReference type="Gene3D" id="3.40.50.1000">
    <property type="entry name" value="HAD superfamily/HAD-like"/>
    <property type="match status" value="1"/>
</dbReference>
<dbReference type="Pfam" id="PF00689">
    <property type="entry name" value="Cation_ATPase_C"/>
    <property type="match status" value="1"/>
</dbReference>
<evidence type="ECO:0000256" key="10">
    <source>
        <dbReference type="SAM" id="MobiDB-lite"/>
    </source>
</evidence>
<keyword evidence="14" id="KW-1185">Reference proteome</keyword>
<dbReference type="SUPFAM" id="SSF81660">
    <property type="entry name" value="Metal cation-transporting ATPase, ATP-binding domain N"/>
    <property type="match status" value="1"/>
</dbReference>
<dbReference type="InterPro" id="IPR035780">
    <property type="entry name" value="SPRY_Ssh4-like"/>
</dbReference>
<dbReference type="PRINTS" id="PR00120">
    <property type="entry name" value="HATPASE"/>
</dbReference>
<dbReference type="InterPro" id="IPR059000">
    <property type="entry name" value="ATPase_P-type_domA"/>
</dbReference>
<comment type="caution">
    <text evidence="13">The sequence shown here is derived from an EMBL/GenBank/DDBJ whole genome shotgun (WGS) entry which is preliminary data.</text>
</comment>
<dbReference type="Gene3D" id="3.40.1110.10">
    <property type="entry name" value="Calcium-transporting ATPase, cytoplasmic domain N"/>
    <property type="match status" value="1"/>
</dbReference>
<dbReference type="PANTHER" id="PTHR42861">
    <property type="entry name" value="CALCIUM-TRANSPORTING ATPASE"/>
    <property type="match status" value="1"/>
</dbReference>
<dbReference type="OrthoDB" id="116380at2759"/>
<feature type="transmembrane region" description="Helical" evidence="11">
    <location>
        <begin position="932"/>
        <end position="955"/>
    </location>
</feature>
<dbReference type="GO" id="GO:0016020">
    <property type="term" value="C:membrane"/>
    <property type="evidence" value="ECO:0007669"/>
    <property type="project" value="UniProtKB-SubCell"/>
</dbReference>
<dbReference type="Pfam" id="PF00690">
    <property type="entry name" value="Cation_ATPase_N"/>
    <property type="match status" value="1"/>
</dbReference>
<feature type="transmembrane region" description="Helical" evidence="11">
    <location>
        <begin position="967"/>
        <end position="987"/>
    </location>
</feature>
<feature type="transmembrane region" description="Helical" evidence="11">
    <location>
        <begin position="255"/>
        <end position="276"/>
    </location>
</feature>
<dbReference type="SFLD" id="SFLDF00027">
    <property type="entry name" value="p-type_atpase"/>
    <property type="match status" value="1"/>
</dbReference>
<dbReference type="SFLD" id="SFLDG00002">
    <property type="entry name" value="C1.7:_P-type_atpase_like"/>
    <property type="match status" value="1"/>
</dbReference>
<dbReference type="InterPro" id="IPR044492">
    <property type="entry name" value="P_typ_ATPase_HD_dom"/>
</dbReference>
<dbReference type="PROSITE" id="PS50188">
    <property type="entry name" value="B302_SPRY"/>
    <property type="match status" value="1"/>
</dbReference>
<keyword evidence="3 11" id="KW-0812">Transmembrane</keyword>
<dbReference type="InterPro" id="IPR043136">
    <property type="entry name" value="B30.2/SPRY_sf"/>
</dbReference>
<dbReference type="SUPFAM" id="SSF81653">
    <property type="entry name" value="Calcium ATPase, transduction domain A"/>
    <property type="match status" value="1"/>
</dbReference>
<name>A0A8H7QU07_9FUNG</name>
<evidence type="ECO:0000313" key="14">
    <source>
        <dbReference type="Proteomes" id="UP000650833"/>
    </source>
</evidence>
<keyword evidence="8 11" id="KW-0472">Membrane</keyword>
<feature type="transmembrane region" description="Helical" evidence="11">
    <location>
        <begin position="75"/>
        <end position="102"/>
    </location>
</feature>
<feature type="transmembrane region" description="Helical" evidence="11">
    <location>
        <begin position="1007"/>
        <end position="1029"/>
    </location>
</feature>
<feature type="transmembrane region" description="Helical" evidence="11">
    <location>
        <begin position="764"/>
        <end position="785"/>
    </location>
</feature>
<gene>
    <name evidence="13" type="ORF">INT46_006411</name>
</gene>
<evidence type="ECO:0000256" key="3">
    <source>
        <dbReference type="ARBA" id="ARBA00022692"/>
    </source>
</evidence>
<dbReference type="InterPro" id="IPR001870">
    <property type="entry name" value="B30.2/SPRY"/>
</dbReference>
<feature type="compositionally biased region" description="Low complexity" evidence="10">
    <location>
        <begin position="1330"/>
        <end position="1343"/>
    </location>
</feature>
<dbReference type="InterPro" id="IPR018303">
    <property type="entry name" value="ATPase_P-typ_P_site"/>
</dbReference>
<keyword evidence="6" id="KW-1278">Translocase</keyword>
<accession>A0A8H7QU07</accession>
<keyword evidence="7 11" id="KW-1133">Transmembrane helix</keyword>
<evidence type="ECO:0000256" key="7">
    <source>
        <dbReference type="ARBA" id="ARBA00022989"/>
    </source>
</evidence>
<dbReference type="EMBL" id="JAEPRC010000382">
    <property type="protein sequence ID" value="KAG2198634.1"/>
    <property type="molecule type" value="Genomic_DNA"/>
</dbReference>
<evidence type="ECO:0000259" key="12">
    <source>
        <dbReference type="PROSITE" id="PS50188"/>
    </source>
</evidence>
<dbReference type="SMART" id="SM00831">
    <property type="entry name" value="Cation_ATPase_N"/>
    <property type="match status" value="1"/>
</dbReference>
<dbReference type="GO" id="GO:0005524">
    <property type="term" value="F:ATP binding"/>
    <property type="evidence" value="ECO:0007669"/>
    <property type="project" value="UniProtKB-KW"/>
</dbReference>
<keyword evidence="5" id="KW-0067">ATP-binding</keyword>
<dbReference type="SFLD" id="SFLDS00003">
    <property type="entry name" value="Haloacid_Dehalogenase"/>
    <property type="match status" value="1"/>
</dbReference>
<dbReference type="InterPro" id="IPR001757">
    <property type="entry name" value="P_typ_ATPase"/>
</dbReference>
<dbReference type="Proteomes" id="UP000650833">
    <property type="component" value="Unassembled WGS sequence"/>
</dbReference>
<dbReference type="InterPro" id="IPR036412">
    <property type="entry name" value="HAD-like_sf"/>
</dbReference>
<dbReference type="Gene3D" id="2.60.120.920">
    <property type="match status" value="1"/>
</dbReference>
<dbReference type="Gene3D" id="1.20.1110.10">
    <property type="entry name" value="Calcium-transporting ATPase, transmembrane domain"/>
    <property type="match status" value="1"/>
</dbReference>
<comment type="similarity">
    <text evidence="9">Belongs to the cation transport ATPase (P-type) (TC 3.A.3) family.</text>
</comment>
<feature type="domain" description="B30.2/SPRY" evidence="12">
    <location>
        <begin position="1059"/>
        <end position="1260"/>
    </location>
</feature>
<dbReference type="SUPFAM" id="SSF81665">
    <property type="entry name" value="Calcium ATPase, transmembrane domain M"/>
    <property type="match status" value="1"/>
</dbReference>
<evidence type="ECO:0000256" key="9">
    <source>
        <dbReference type="ARBA" id="ARBA00038148"/>
    </source>
</evidence>
<protein>
    <recommendedName>
        <fullName evidence="12">B30.2/SPRY domain-containing protein</fullName>
    </recommendedName>
</protein>
<dbReference type="InterPro" id="IPR003877">
    <property type="entry name" value="SPRY_dom"/>
</dbReference>
<dbReference type="InterPro" id="IPR008250">
    <property type="entry name" value="ATPase_P-typ_transduc_dom_A_sf"/>
</dbReference>
<dbReference type="InterPro" id="IPR004014">
    <property type="entry name" value="ATPase_P-typ_cation-transptr_N"/>
</dbReference>
<evidence type="ECO:0000256" key="1">
    <source>
        <dbReference type="ARBA" id="ARBA00004141"/>
    </source>
</evidence>
<dbReference type="SUPFAM" id="SSF49899">
    <property type="entry name" value="Concanavalin A-like lectins/glucanases"/>
    <property type="match status" value="1"/>
</dbReference>
<sequence length="1351" mass="151143">MSNIIEISDQKVEHSWHTKTIEEVIDQLETSLTIGLSEDEVSIRQQKYGLNELSTDGGVTWLKILMRQLVDIMNWIFVVLGVVSYVLGDYITGSLLIVVAIANTYLSFQQEYAAEQTLAALRDLSSPRADVIRNGREQTIDSKQLVPGDILLIKEGDSAAADARLVYLSNLEADEALLTGESLPVQKQLVVLEKEDEPLGDRINMIYSSTIISKGRGQAIVTGIGMQTEIGKVASKLSEASDGDRTRIQKSMNQMYIALLCTAVISVIIALASVKFQVDRDIVMYAITLALSVLPAGLTTVMTVTLVLGGKEMTKQRAIVRKLKVLETLGSVTHIFSDKTGTLTMAKMVVVRFWTPNEGYFYVTPNGLAPQGDVYQTYDNVDEQVDFERATLVEKMNLSHDTNRLVECAALCNMSSIRKKEEQQIASKEKITIHHDENALEKKKSINAVDLPKSENDDTESDDWIASGAPTEVALQVFAHKFGKGKPILTEEGEWEMIEEYQFDSTIKRMSTVWYNRPLNHTCVFTKGAAERILPLCVNLPDQESQDEVMKHVETLASKGLRVMAMAYRENVDSSLVHTSNGRDLIECDLTFCGLTGIYDPPRAESRQAVKEAHRSGISVHMLTGDHAITATAIAKELNILNDKTMTPEILKQLVMTGPQFDALSEDEIDAMPHLPFVVARCSPETKVKMILASKRRKNISAMTGDGVNDSPSLRIADVGIAMGKNGSDVAKQASDIILTDDNFATIIRAIAEGRRIYQNMQRFLLYFWIALLGLWLVLILALSIRDPNNRSVSPLSTIQMLFLYVAFTPPAGELSIQPASKTVMLEPPRPPTESLFNKEIIMDLVVYSLGLAAVCLIAFIIPLYTGGHHGVEGVNCEANFDFNTCEAFFRGRGLFLAVITLSTLVLMIHCRSYRNSEWGMRGLKETIKSKTILYTLLFDIGCLVIFFYAPSVAIKGFYMLWITWEWSIVIAMVLFMILYGEFYKLLKRKYLKPLEAHALSEFINSAYTWIFTTGIIVFFVVIIILLFFTRSPIELPLSFNGDLEDIPSDTEEDILNLSEDARLSYESAKTWQDHHPPNSIPTDITPPQLISIQEKGVSAFEFEWQLEANCFVAGRTEIQFMEGENCVQTNLPLPRNQEVYYWEAKMYDKPESTLVSVGIATKPYPSWRLPGWNRYSIGYFSNNGSKYFSSPFNYKPYGLPYKHGDVIGVGYRHRTGSVFFTRNGRKMEEAYAGLRWNLFPTIGANGPCQIHVNLGQAGFVFVEANVKKWGLAPSQGTLSPPPAYGTERDTVLLAMGTSRDQDATLIDMNGIAHSNQHHPPPYQHHHLNHNTTRNTSNNNNTTEQQETLLD</sequence>
<proteinExistence type="inferred from homology"/>
<evidence type="ECO:0000256" key="6">
    <source>
        <dbReference type="ARBA" id="ARBA00022967"/>
    </source>
</evidence>
<evidence type="ECO:0000256" key="11">
    <source>
        <dbReference type="SAM" id="Phobius"/>
    </source>
</evidence>
<feature type="transmembrane region" description="Helical" evidence="11">
    <location>
        <begin position="894"/>
        <end position="911"/>
    </location>
</feature>
<dbReference type="Pfam" id="PF13246">
    <property type="entry name" value="Cation_ATPase"/>
    <property type="match status" value="1"/>
</dbReference>
<dbReference type="GO" id="GO:0016887">
    <property type="term" value="F:ATP hydrolysis activity"/>
    <property type="evidence" value="ECO:0007669"/>
    <property type="project" value="InterPro"/>
</dbReference>
<dbReference type="Pfam" id="PF00122">
    <property type="entry name" value="E1-E2_ATPase"/>
    <property type="match status" value="1"/>
</dbReference>
<keyword evidence="4" id="KW-0547">Nucleotide-binding</keyword>
<evidence type="ECO:0000313" key="13">
    <source>
        <dbReference type="EMBL" id="KAG2198634.1"/>
    </source>
</evidence>
<dbReference type="Pfam" id="PF00622">
    <property type="entry name" value="SPRY"/>
    <property type="match status" value="1"/>
</dbReference>
<evidence type="ECO:0000256" key="8">
    <source>
        <dbReference type="ARBA" id="ARBA00023136"/>
    </source>
</evidence>
<dbReference type="SMART" id="SM00449">
    <property type="entry name" value="SPRY"/>
    <property type="match status" value="1"/>
</dbReference>
<dbReference type="PROSITE" id="PS00154">
    <property type="entry name" value="ATPASE_E1_E2"/>
    <property type="match status" value="1"/>
</dbReference>
<feature type="transmembrane region" description="Helical" evidence="11">
    <location>
        <begin position="282"/>
        <end position="308"/>
    </location>
</feature>
<dbReference type="FunFam" id="3.40.50.1000:FF:000028">
    <property type="entry name" value="Calcium-transporting P-type ATPase, putative"/>
    <property type="match status" value="1"/>
</dbReference>
<reference evidence="13" key="1">
    <citation type="submission" date="2020-12" db="EMBL/GenBank/DDBJ databases">
        <title>Metabolic potential, ecology and presence of endohyphal bacteria is reflected in genomic diversity of Mucoromycotina.</title>
        <authorList>
            <person name="Muszewska A."/>
            <person name="Okrasinska A."/>
            <person name="Steczkiewicz K."/>
            <person name="Drgas O."/>
            <person name="Orlowska M."/>
            <person name="Perlinska-Lenart U."/>
            <person name="Aleksandrzak-Piekarczyk T."/>
            <person name="Szatraj K."/>
            <person name="Zielenkiewicz U."/>
            <person name="Pilsyk S."/>
            <person name="Malc E."/>
            <person name="Mieczkowski P."/>
            <person name="Kruszewska J.S."/>
            <person name="Biernat P."/>
            <person name="Pawlowska J."/>
        </authorList>
    </citation>
    <scope>NUCLEOTIDE SEQUENCE</scope>
    <source>
        <strain evidence="13">CBS 226.32</strain>
    </source>
</reference>
<dbReference type="GO" id="GO:0030001">
    <property type="term" value="P:metal ion transport"/>
    <property type="evidence" value="ECO:0007669"/>
    <property type="project" value="UniProtKB-ARBA"/>
</dbReference>
<dbReference type="InterPro" id="IPR023214">
    <property type="entry name" value="HAD_sf"/>
</dbReference>
<feature type="region of interest" description="Disordered" evidence="10">
    <location>
        <begin position="1312"/>
        <end position="1351"/>
    </location>
</feature>
<dbReference type="SUPFAM" id="SSF56784">
    <property type="entry name" value="HAD-like"/>
    <property type="match status" value="1"/>
</dbReference>
<dbReference type="InterPro" id="IPR013320">
    <property type="entry name" value="ConA-like_dom_sf"/>
</dbReference>
<comment type="subcellular location">
    <subcellularLocation>
        <location evidence="1">Membrane</location>
        <topology evidence="1">Multi-pass membrane protein</topology>
    </subcellularLocation>
    <subcellularLocation>
        <location evidence="2">Membrane</location>
        <topology evidence="2">Single-pass membrane protein</topology>
    </subcellularLocation>
</comment>
<organism evidence="13 14">
    <name type="scientific">Mucor plumbeus</name>
    <dbReference type="NCBI Taxonomy" id="97098"/>
    <lineage>
        <taxon>Eukaryota</taxon>
        <taxon>Fungi</taxon>
        <taxon>Fungi incertae sedis</taxon>
        <taxon>Mucoromycota</taxon>
        <taxon>Mucoromycotina</taxon>
        <taxon>Mucoromycetes</taxon>
        <taxon>Mucorales</taxon>
        <taxon>Mucorineae</taxon>
        <taxon>Mucoraceae</taxon>
        <taxon>Mucor</taxon>
    </lineage>
</organism>
<dbReference type="CDD" id="cd12910">
    <property type="entry name" value="SPRY_SSH4_like"/>
    <property type="match status" value="1"/>
</dbReference>
<feature type="transmembrane region" description="Helical" evidence="11">
    <location>
        <begin position="845"/>
        <end position="865"/>
    </location>
</feature>
<evidence type="ECO:0000256" key="5">
    <source>
        <dbReference type="ARBA" id="ARBA00022840"/>
    </source>
</evidence>
<dbReference type="NCBIfam" id="TIGR01494">
    <property type="entry name" value="ATPase_P-type"/>
    <property type="match status" value="2"/>
</dbReference>
<dbReference type="InterPro" id="IPR023298">
    <property type="entry name" value="ATPase_P-typ_TM_dom_sf"/>
</dbReference>